<name>D2U4R0_9GAMM</name>
<proteinExistence type="predicted"/>
<protein>
    <submittedName>
        <fullName evidence="1">Uncharacterized protein</fullName>
    </submittedName>
</protein>
<sequence length="61" mass="7132">MTKPAVLKALLATLNPPLLHFKKLPCIKIELTRDANEREFVMFDSPTYPVLEKVPKNHYFY</sequence>
<gene>
    <name evidence="1" type="ORF">ARN_36920</name>
</gene>
<organism evidence="1">
    <name type="scientific">Arsenophonus nasoniae</name>
    <name type="common">son-killer infecting Nasonia vitripennis</name>
    <dbReference type="NCBI Taxonomy" id="638"/>
    <lineage>
        <taxon>Bacteria</taxon>
        <taxon>Pseudomonadati</taxon>
        <taxon>Pseudomonadota</taxon>
        <taxon>Gammaproteobacteria</taxon>
        <taxon>Enterobacterales</taxon>
        <taxon>Morganellaceae</taxon>
        <taxon>Arsenophonus</taxon>
    </lineage>
</organism>
<dbReference type="AlphaFoldDB" id="D2U4R0"/>
<dbReference type="EMBL" id="FN545283">
    <property type="protein sequence ID" value="CBA76642.1"/>
    <property type="molecule type" value="Genomic_DNA"/>
</dbReference>
<evidence type="ECO:0000313" key="1">
    <source>
        <dbReference type="EMBL" id="CBA76642.1"/>
    </source>
</evidence>
<accession>D2U4R0</accession>
<reference evidence="1" key="1">
    <citation type="journal article" date="2010" name="Insect Mol. Biol.">
        <title>The draft genome sequence of Arsenophonus nasoniae, son-killer bacterium of Nasonia vitripennis, reveals genes associated with virulence and symbiosis.</title>
        <authorList>
            <person name="Wilkes T."/>
            <person name="Darby A.C."/>
            <person name="Choi J."/>
            <person name="Colborne J.K."/>
            <person name="Werren J.H."/>
            <person name="Hurst G.D.D."/>
        </authorList>
    </citation>
    <scope>NUCLEOTIDE SEQUENCE</scope>
</reference>